<evidence type="ECO:0000256" key="2">
    <source>
        <dbReference type="RuleBase" id="RU003875"/>
    </source>
</evidence>
<comment type="similarity">
    <text evidence="1 2">Belongs to the Dps family.</text>
</comment>
<dbReference type="RefSeq" id="WP_307279866.1">
    <property type="nucleotide sequence ID" value="NZ_JAUSVX010000013.1"/>
</dbReference>
<evidence type="ECO:0000259" key="5">
    <source>
        <dbReference type="Pfam" id="PF00210"/>
    </source>
</evidence>
<dbReference type="InterPro" id="IPR012347">
    <property type="entry name" value="Ferritin-like"/>
</dbReference>
<reference evidence="6 7" key="1">
    <citation type="submission" date="2023-07" db="EMBL/GenBank/DDBJ databases">
        <title>Genomic Encyclopedia of Type Strains, Phase IV (KMG-IV): sequencing the most valuable type-strain genomes for metagenomic binning, comparative biology and taxonomic classification.</title>
        <authorList>
            <person name="Goeker M."/>
        </authorList>
    </citation>
    <scope>NUCLEOTIDE SEQUENCE [LARGE SCALE GENOMIC DNA]</scope>
    <source>
        <strain evidence="6 7">DSM 19619</strain>
    </source>
</reference>
<dbReference type="SUPFAM" id="SSF47240">
    <property type="entry name" value="Ferritin-like"/>
    <property type="match status" value="1"/>
</dbReference>
<evidence type="ECO:0000256" key="4">
    <source>
        <dbReference type="SAM" id="MobiDB-lite"/>
    </source>
</evidence>
<feature type="region of interest" description="Disordered" evidence="4">
    <location>
        <begin position="1"/>
        <end position="22"/>
    </location>
</feature>
<sequence length="190" mass="21024">MAKKASAKPSEDKSDAPADGKLAGAKARRKAALATPTSLGSNAVRDIAGAMNALLADTFALYVKTKNFHWHVSGPHFRDYHLLLDEQAEQIFATTDDIAERVRKIGGTTIRSIGHIARLQRVADNDADFVTPTGMLAELREDNKDLVQRLREAHDLCDEYEDVATASLIETWIDEAERRTWFLFEAGRSA</sequence>
<organism evidence="6 7">
    <name type="scientific">Labrys wisconsinensis</name>
    <dbReference type="NCBI Taxonomy" id="425677"/>
    <lineage>
        <taxon>Bacteria</taxon>
        <taxon>Pseudomonadati</taxon>
        <taxon>Pseudomonadota</taxon>
        <taxon>Alphaproteobacteria</taxon>
        <taxon>Hyphomicrobiales</taxon>
        <taxon>Xanthobacteraceae</taxon>
        <taxon>Labrys</taxon>
    </lineage>
</organism>
<evidence type="ECO:0000313" key="7">
    <source>
        <dbReference type="Proteomes" id="UP001242480"/>
    </source>
</evidence>
<keyword evidence="3" id="KW-0175">Coiled coil</keyword>
<gene>
    <name evidence="6" type="ORF">QO011_005717</name>
</gene>
<dbReference type="CDD" id="cd01043">
    <property type="entry name" value="DPS"/>
    <property type="match status" value="1"/>
</dbReference>
<dbReference type="Proteomes" id="UP001242480">
    <property type="component" value="Unassembled WGS sequence"/>
</dbReference>
<protein>
    <submittedName>
        <fullName evidence="6">Starvation-inducible DNA-binding protein</fullName>
    </submittedName>
</protein>
<dbReference type="PIRSF" id="PIRSF005900">
    <property type="entry name" value="Dps"/>
    <property type="match status" value="1"/>
</dbReference>
<proteinExistence type="inferred from homology"/>
<evidence type="ECO:0000256" key="1">
    <source>
        <dbReference type="ARBA" id="ARBA00009497"/>
    </source>
</evidence>
<dbReference type="InterPro" id="IPR002177">
    <property type="entry name" value="DPS_DNA-bd"/>
</dbReference>
<name>A0ABU0JEI2_9HYPH</name>
<accession>A0ABU0JEI2</accession>
<dbReference type="Gene3D" id="1.20.1260.10">
    <property type="match status" value="1"/>
</dbReference>
<dbReference type="EMBL" id="JAUSVX010000013">
    <property type="protein sequence ID" value="MDQ0472687.1"/>
    <property type="molecule type" value="Genomic_DNA"/>
</dbReference>
<feature type="domain" description="Ferritin/DPS" evidence="5">
    <location>
        <begin position="50"/>
        <end position="183"/>
    </location>
</feature>
<keyword evidence="6" id="KW-0238">DNA-binding</keyword>
<dbReference type="PRINTS" id="PR01346">
    <property type="entry name" value="HELNAPAPROT"/>
</dbReference>
<dbReference type="GO" id="GO:0003677">
    <property type="term" value="F:DNA binding"/>
    <property type="evidence" value="ECO:0007669"/>
    <property type="project" value="UniProtKB-KW"/>
</dbReference>
<feature type="compositionally biased region" description="Basic and acidic residues" evidence="4">
    <location>
        <begin position="9"/>
        <end position="18"/>
    </location>
</feature>
<comment type="caution">
    <text evidence="6">The sequence shown here is derived from an EMBL/GenBank/DDBJ whole genome shotgun (WGS) entry which is preliminary data.</text>
</comment>
<dbReference type="PANTHER" id="PTHR42932:SF3">
    <property type="entry name" value="DNA PROTECTION DURING STARVATION PROTEIN"/>
    <property type="match status" value="1"/>
</dbReference>
<dbReference type="InterPro" id="IPR008331">
    <property type="entry name" value="Ferritin_DPS_dom"/>
</dbReference>
<evidence type="ECO:0000313" key="6">
    <source>
        <dbReference type="EMBL" id="MDQ0472687.1"/>
    </source>
</evidence>
<evidence type="ECO:0000256" key="3">
    <source>
        <dbReference type="SAM" id="Coils"/>
    </source>
</evidence>
<dbReference type="InterPro" id="IPR009078">
    <property type="entry name" value="Ferritin-like_SF"/>
</dbReference>
<dbReference type="PANTHER" id="PTHR42932">
    <property type="entry name" value="GENERAL STRESS PROTEIN 20U"/>
    <property type="match status" value="1"/>
</dbReference>
<dbReference type="Pfam" id="PF00210">
    <property type="entry name" value="Ferritin"/>
    <property type="match status" value="1"/>
</dbReference>
<keyword evidence="7" id="KW-1185">Reference proteome</keyword>
<feature type="coiled-coil region" evidence="3">
    <location>
        <begin position="136"/>
        <end position="163"/>
    </location>
</feature>